<evidence type="ECO:0000313" key="2">
    <source>
        <dbReference type="Proteomes" id="UP000246352"/>
    </source>
</evidence>
<keyword evidence="2" id="KW-1185">Reference proteome</keyword>
<name>A0A317PDI3_9HYPH</name>
<dbReference type="EMBL" id="QGTR01000006">
    <property type="protein sequence ID" value="PWV97705.1"/>
    <property type="molecule type" value="Genomic_DNA"/>
</dbReference>
<dbReference type="InterPro" id="IPR006521">
    <property type="entry name" value="Tail_protein_I"/>
</dbReference>
<accession>A0A317PDI3</accession>
<dbReference type="AlphaFoldDB" id="A0A317PDI3"/>
<protein>
    <submittedName>
        <fullName evidence="1">Phage tail P2-like protein</fullName>
    </submittedName>
</protein>
<sequence>MSVPSILPANAGVFEQALFAATFDELPVPFTETMDPATAPAAMLPFLAAHESVDLWFEDWPLARKRQMVSEAAELASLKGTRAGLRRYLAYVDAEIVDVIAHPARFAFGRAVIGITPVGHKPFVAHYLVRLSLTRPVNVFEFGKAVIGAAPLKSVDLEPIRRAKIAMATAKAPETQYSVTFAWRRRAIFADILPDEETQLFGGFINRTRL</sequence>
<proteinExistence type="predicted"/>
<dbReference type="OrthoDB" id="90759at2"/>
<dbReference type="RefSeq" id="WP_110033997.1">
    <property type="nucleotide sequence ID" value="NZ_QGTR01000006.1"/>
</dbReference>
<comment type="caution">
    <text evidence="1">The sequence shown here is derived from an EMBL/GenBank/DDBJ whole genome shotgun (WGS) entry which is preliminary data.</text>
</comment>
<dbReference type="Pfam" id="PF09684">
    <property type="entry name" value="Tail_P2_I"/>
    <property type="match status" value="1"/>
</dbReference>
<organism evidence="1 2">
    <name type="scientific">Hoeflea marina</name>
    <dbReference type="NCBI Taxonomy" id="274592"/>
    <lineage>
        <taxon>Bacteria</taxon>
        <taxon>Pseudomonadati</taxon>
        <taxon>Pseudomonadota</taxon>
        <taxon>Alphaproteobacteria</taxon>
        <taxon>Hyphomicrobiales</taxon>
        <taxon>Rhizobiaceae</taxon>
        <taxon>Hoeflea</taxon>
    </lineage>
</organism>
<gene>
    <name evidence="1" type="ORF">DFR52_106230</name>
</gene>
<dbReference type="Proteomes" id="UP000246352">
    <property type="component" value="Unassembled WGS sequence"/>
</dbReference>
<reference evidence="1 2" key="1">
    <citation type="submission" date="2018-05" db="EMBL/GenBank/DDBJ databases">
        <title>Genomic Encyclopedia of Type Strains, Phase IV (KMG-IV): sequencing the most valuable type-strain genomes for metagenomic binning, comparative biology and taxonomic classification.</title>
        <authorList>
            <person name="Goeker M."/>
        </authorList>
    </citation>
    <scope>NUCLEOTIDE SEQUENCE [LARGE SCALE GENOMIC DNA]</scope>
    <source>
        <strain evidence="1 2">DSM 16791</strain>
    </source>
</reference>
<dbReference type="NCBIfam" id="TIGR01634">
    <property type="entry name" value="tail_P2_I"/>
    <property type="match status" value="1"/>
</dbReference>
<evidence type="ECO:0000313" key="1">
    <source>
        <dbReference type="EMBL" id="PWV97705.1"/>
    </source>
</evidence>